<proteinExistence type="predicted"/>
<evidence type="ECO:0008006" key="3">
    <source>
        <dbReference type="Google" id="ProtNLM"/>
    </source>
</evidence>
<reference key="1">
    <citation type="journal article" date="2007" name="Nature">
        <title>The medaka draft genome and insights into vertebrate genome evolution.</title>
        <authorList>
            <person name="Kasahara M."/>
            <person name="Naruse K."/>
            <person name="Sasaki S."/>
            <person name="Nakatani Y."/>
            <person name="Qu W."/>
            <person name="Ahsan B."/>
            <person name="Yamada T."/>
            <person name="Nagayasu Y."/>
            <person name="Doi K."/>
            <person name="Kasai Y."/>
            <person name="Jindo T."/>
            <person name="Kobayashi D."/>
            <person name="Shimada A."/>
            <person name="Toyoda A."/>
            <person name="Kuroki Y."/>
            <person name="Fujiyama A."/>
            <person name="Sasaki T."/>
            <person name="Shimizu A."/>
            <person name="Asakawa S."/>
            <person name="Shimizu N."/>
            <person name="Hashimoto S."/>
            <person name="Yang J."/>
            <person name="Lee Y."/>
            <person name="Matsushima K."/>
            <person name="Sugano S."/>
            <person name="Sakaizumi M."/>
            <person name="Narita T."/>
            <person name="Ohishi K."/>
            <person name="Haga S."/>
            <person name="Ohta F."/>
            <person name="Nomoto H."/>
            <person name="Nogata K."/>
            <person name="Morishita T."/>
            <person name="Endo T."/>
            <person name="Shin-I T."/>
            <person name="Takeda H."/>
            <person name="Morishita S."/>
            <person name="Kohara Y."/>
        </authorList>
    </citation>
    <scope>NUCLEOTIDE SEQUENCE [LARGE SCALE GENOMIC DNA]</scope>
    <source>
        <strain>Hd-rR</strain>
    </source>
</reference>
<sequence length="148" mass="17053">EKEIKIFLFYFWNEGFSAVAESYEINIEGLEGEQTSFLCSHKLASSRKKYFCKHPCNKDKDILATVEPGGRTVKGRLSLKDFGDGVFIVTFNPLQLSDTHLYYCCRAGKTKLTNWRGRKYKQGIGMSWTSACGRQRQDLDRHRTHKTS</sequence>
<reference evidence="1 2" key="2">
    <citation type="submission" date="2017-04" db="EMBL/GenBank/DDBJ databases">
        <title>CpG methylation of centromeres and impact of large insertions on vertebrate speciation.</title>
        <authorList>
            <person name="Ichikawa K."/>
            <person name="Yoshimura J."/>
            <person name="Morishita S."/>
        </authorList>
    </citation>
    <scope>NUCLEOTIDE SEQUENCE</scope>
    <source>
        <strain evidence="1 2">HSOK</strain>
    </source>
</reference>
<accession>A0A3P9IEN8</accession>
<dbReference type="Gene3D" id="2.60.40.10">
    <property type="entry name" value="Immunoglobulins"/>
    <property type="match status" value="1"/>
</dbReference>
<protein>
    <recommendedName>
        <fullName evidence="3">Immunoglobulin V-set domain-containing protein</fullName>
    </recommendedName>
</protein>
<organism evidence="1 2">
    <name type="scientific">Oryzias latipes</name>
    <name type="common">Japanese rice fish</name>
    <name type="synonym">Japanese killifish</name>
    <dbReference type="NCBI Taxonomy" id="8090"/>
    <lineage>
        <taxon>Eukaryota</taxon>
        <taxon>Metazoa</taxon>
        <taxon>Chordata</taxon>
        <taxon>Craniata</taxon>
        <taxon>Vertebrata</taxon>
        <taxon>Euteleostomi</taxon>
        <taxon>Actinopterygii</taxon>
        <taxon>Neopterygii</taxon>
        <taxon>Teleostei</taxon>
        <taxon>Neoteleostei</taxon>
        <taxon>Acanthomorphata</taxon>
        <taxon>Ovalentaria</taxon>
        <taxon>Atherinomorphae</taxon>
        <taxon>Beloniformes</taxon>
        <taxon>Adrianichthyidae</taxon>
        <taxon>Oryziinae</taxon>
        <taxon>Oryzias</taxon>
    </lineage>
</organism>
<reference evidence="1" key="3">
    <citation type="submission" date="2025-08" db="UniProtKB">
        <authorList>
            <consortium name="Ensembl"/>
        </authorList>
    </citation>
    <scope>IDENTIFICATION</scope>
    <source>
        <strain evidence="1">HSOK</strain>
    </source>
</reference>
<dbReference type="Ensembl" id="ENSORLT00015027302.1">
    <property type="protein sequence ID" value="ENSORLP00015018527.1"/>
    <property type="gene ID" value="ENSORLG00015019576.1"/>
</dbReference>
<dbReference type="SUPFAM" id="SSF48726">
    <property type="entry name" value="Immunoglobulin"/>
    <property type="match status" value="1"/>
</dbReference>
<dbReference type="AlphaFoldDB" id="A0A3P9IEN8"/>
<dbReference type="InterPro" id="IPR013783">
    <property type="entry name" value="Ig-like_fold"/>
</dbReference>
<reference evidence="1" key="4">
    <citation type="submission" date="2025-09" db="UniProtKB">
        <authorList>
            <consortium name="Ensembl"/>
        </authorList>
    </citation>
    <scope>IDENTIFICATION</scope>
    <source>
        <strain evidence="1">HSOK</strain>
    </source>
</reference>
<dbReference type="Proteomes" id="UP000265200">
    <property type="component" value="Chromosome 1"/>
</dbReference>
<dbReference type="InterPro" id="IPR036179">
    <property type="entry name" value="Ig-like_dom_sf"/>
</dbReference>
<name>A0A3P9IEN8_ORYLA</name>
<evidence type="ECO:0000313" key="2">
    <source>
        <dbReference type="Proteomes" id="UP000265200"/>
    </source>
</evidence>
<evidence type="ECO:0000313" key="1">
    <source>
        <dbReference type="Ensembl" id="ENSORLP00015018527.1"/>
    </source>
</evidence>